<evidence type="ECO:0000313" key="2">
    <source>
        <dbReference type="EMBL" id="MFK4272522.1"/>
    </source>
</evidence>
<protein>
    <submittedName>
        <fullName evidence="2">Uncharacterized protein</fullName>
    </submittedName>
</protein>
<feature type="compositionally biased region" description="Basic residues" evidence="1">
    <location>
        <begin position="112"/>
        <end position="122"/>
    </location>
</feature>
<evidence type="ECO:0000313" key="3">
    <source>
        <dbReference type="Proteomes" id="UP001620295"/>
    </source>
</evidence>
<sequence>MTDDLSADPGPAPRPGGRDELRAPAAPCRLNADEPMLTAPGLPGTFRLQLFTAAGARPVAVATQIVGEEGMGPMNAAERYASAVREPQCPDQDVPPVWVERQLWPQGSRPGPGRRRGRHRPRSPLPAAPRRGGTAPGVQGVRGGSPRPARPFREPGCMPAGVSWWRRWLRQVLPRRGARLCC</sequence>
<keyword evidence="3" id="KW-1185">Reference proteome</keyword>
<dbReference type="RefSeq" id="WP_404748820.1">
    <property type="nucleotide sequence ID" value="NZ_JBJDQH010000027.1"/>
</dbReference>
<reference evidence="2 3" key="1">
    <citation type="submission" date="2024-11" db="EMBL/GenBank/DDBJ databases">
        <title>The Natural Products Discovery Center: Release of the First 8490 Sequenced Strains for Exploring Actinobacteria Biosynthetic Diversity.</title>
        <authorList>
            <person name="Kalkreuter E."/>
            <person name="Kautsar S.A."/>
            <person name="Yang D."/>
            <person name="Bader C.D."/>
            <person name="Teijaro C.N."/>
            <person name="Fluegel L."/>
            <person name="Davis C.M."/>
            <person name="Simpson J.R."/>
            <person name="Lauterbach L."/>
            <person name="Steele A.D."/>
            <person name="Gui C."/>
            <person name="Meng S."/>
            <person name="Li G."/>
            <person name="Viehrig K."/>
            <person name="Ye F."/>
            <person name="Su P."/>
            <person name="Kiefer A.F."/>
            <person name="Nichols A."/>
            <person name="Cepeda A.J."/>
            <person name="Yan W."/>
            <person name="Fan B."/>
            <person name="Jiang Y."/>
            <person name="Adhikari A."/>
            <person name="Zheng C.-J."/>
            <person name="Schuster L."/>
            <person name="Cowan T.M."/>
            <person name="Smanski M.J."/>
            <person name="Chevrette M.G."/>
            <person name="De Carvalho L.P.S."/>
            <person name="Shen B."/>
        </authorList>
    </citation>
    <scope>NUCLEOTIDE SEQUENCE [LARGE SCALE GENOMIC DNA]</scope>
    <source>
        <strain evidence="2 3">NPDC020863</strain>
    </source>
</reference>
<gene>
    <name evidence="2" type="ORF">ACI2L5_47745</name>
</gene>
<feature type="region of interest" description="Disordered" evidence="1">
    <location>
        <begin position="82"/>
        <end position="156"/>
    </location>
</feature>
<name>A0ABW8M2W1_9ACTN</name>
<dbReference type="EMBL" id="JBJDQH010000027">
    <property type="protein sequence ID" value="MFK4272522.1"/>
    <property type="molecule type" value="Genomic_DNA"/>
</dbReference>
<comment type="caution">
    <text evidence="2">The sequence shown here is derived from an EMBL/GenBank/DDBJ whole genome shotgun (WGS) entry which is preliminary data.</text>
</comment>
<dbReference type="Proteomes" id="UP001620295">
    <property type="component" value="Unassembled WGS sequence"/>
</dbReference>
<proteinExistence type="predicted"/>
<organism evidence="2 3">
    <name type="scientific">Streptomyces milbemycinicus</name>
    <dbReference type="NCBI Taxonomy" id="476552"/>
    <lineage>
        <taxon>Bacteria</taxon>
        <taxon>Bacillati</taxon>
        <taxon>Actinomycetota</taxon>
        <taxon>Actinomycetes</taxon>
        <taxon>Kitasatosporales</taxon>
        <taxon>Streptomycetaceae</taxon>
        <taxon>Streptomyces</taxon>
    </lineage>
</organism>
<feature type="region of interest" description="Disordered" evidence="1">
    <location>
        <begin position="1"/>
        <end position="24"/>
    </location>
</feature>
<evidence type="ECO:0000256" key="1">
    <source>
        <dbReference type="SAM" id="MobiDB-lite"/>
    </source>
</evidence>
<accession>A0ABW8M2W1</accession>